<dbReference type="GO" id="GO:0004252">
    <property type="term" value="F:serine-type endopeptidase activity"/>
    <property type="evidence" value="ECO:0007669"/>
    <property type="project" value="InterPro"/>
</dbReference>
<organism evidence="9 10">
    <name type="scientific">Chionis minor</name>
    <name type="common">Black-faced sheathbill</name>
    <dbReference type="NCBI Taxonomy" id="227182"/>
    <lineage>
        <taxon>Eukaryota</taxon>
        <taxon>Metazoa</taxon>
        <taxon>Chordata</taxon>
        <taxon>Craniata</taxon>
        <taxon>Vertebrata</taxon>
        <taxon>Euteleostomi</taxon>
        <taxon>Archelosauria</taxon>
        <taxon>Archosauria</taxon>
        <taxon>Dinosauria</taxon>
        <taxon>Saurischia</taxon>
        <taxon>Theropoda</taxon>
        <taxon>Coelurosauria</taxon>
        <taxon>Aves</taxon>
        <taxon>Neognathae</taxon>
        <taxon>Neoaves</taxon>
        <taxon>Charadriiformes</taxon>
        <taxon>Chionididae</taxon>
        <taxon>Chionis</taxon>
    </lineage>
</organism>
<reference evidence="9 10" key="1">
    <citation type="submission" date="2019-09" db="EMBL/GenBank/DDBJ databases">
        <title>Bird 10,000 Genomes (B10K) Project - Family phase.</title>
        <authorList>
            <person name="Zhang G."/>
        </authorList>
    </citation>
    <scope>NUCLEOTIDE SEQUENCE [LARGE SCALE GENOMIC DNA]</scope>
    <source>
        <strain evidence="9">B10K-UC-030-51</strain>
    </source>
</reference>
<keyword evidence="3 6" id="KW-0378">Hydrolase</keyword>
<evidence type="ECO:0000256" key="1">
    <source>
        <dbReference type="ARBA" id="ARBA00022670"/>
    </source>
</evidence>
<keyword evidence="4 6" id="KW-0720">Serine protease</keyword>
<feature type="chain" id="PRO_5029892775" evidence="7">
    <location>
        <begin position="23"/>
        <end position="262"/>
    </location>
</feature>
<dbReference type="InterPro" id="IPR018114">
    <property type="entry name" value="TRYPSIN_HIS"/>
</dbReference>
<dbReference type="SUPFAM" id="SSF50494">
    <property type="entry name" value="Trypsin-like serine proteases"/>
    <property type="match status" value="1"/>
</dbReference>
<proteinExistence type="predicted"/>
<feature type="signal peptide" evidence="7">
    <location>
        <begin position="1"/>
        <end position="22"/>
    </location>
</feature>
<dbReference type="OrthoDB" id="6755574at2759"/>
<dbReference type="Gene3D" id="2.40.10.10">
    <property type="entry name" value="Trypsin-like serine proteases"/>
    <property type="match status" value="2"/>
</dbReference>
<dbReference type="EMBL" id="VZSF01009829">
    <property type="protein sequence ID" value="NWY61283.1"/>
    <property type="molecule type" value="Genomic_DNA"/>
</dbReference>
<evidence type="ECO:0000256" key="2">
    <source>
        <dbReference type="ARBA" id="ARBA00022729"/>
    </source>
</evidence>
<accession>A0A7K7FVB8</accession>
<dbReference type="Proteomes" id="UP000557271">
    <property type="component" value="Unassembled WGS sequence"/>
</dbReference>
<dbReference type="PANTHER" id="PTHR24271:SF52">
    <property type="entry name" value="GRANZYME K"/>
    <property type="match status" value="1"/>
</dbReference>
<evidence type="ECO:0000313" key="9">
    <source>
        <dbReference type="EMBL" id="NWY61283.1"/>
    </source>
</evidence>
<evidence type="ECO:0000256" key="7">
    <source>
        <dbReference type="SAM" id="SignalP"/>
    </source>
</evidence>
<feature type="non-terminal residue" evidence="9">
    <location>
        <position position="262"/>
    </location>
</feature>
<dbReference type="FunFam" id="2.40.10.10:FF:000120">
    <property type="entry name" value="Putative serine protease"/>
    <property type="match status" value="1"/>
</dbReference>
<keyword evidence="1 6" id="KW-0645">Protease</keyword>
<sequence length="262" mass="29052">MTSHLLALLLSLIAVILPPRHGCMDIVGGCVVRPHSRPYMAAIQRKNSTVCGGALVEEQWVLTAAHCRLEKSEVRVVLGAHQVSIAEKEQQIFKVMDFFPNPQFNTSSKENDIMLLKLNGIAKQNKYVQLLPLPDSYEDTKPGTKCKVAGWGATSSRKPLQISKYLRETTLKIVGRKSCESKYRTRVKITSNMLCAVGENKYFPGDSCMGDSGGPLICAGRYSGIVSFGKGCGKKGMPGVYTRLTEKYIDWIKKIIFLHRDP</sequence>
<dbReference type="Pfam" id="PF00089">
    <property type="entry name" value="Trypsin"/>
    <property type="match status" value="1"/>
</dbReference>
<dbReference type="AlphaFoldDB" id="A0A7K7FVB8"/>
<keyword evidence="5" id="KW-1015">Disulfide bond</keyword>
<dbReference type="PRINTS" id="PR00722">
    <property type="entry name" value="CHYMOTRYPSIN"/>
</dbReference>
<dbReference type="PANTHER" id="PTHR24271">
    <property type="entry name" value="KALLIKREIN-RELATED"/>
    <property type="match status" value="1"/>
</dbReference>
<keyword evidence="2 7" id="KW-0732">Signal</keyword>
<name>A0A7K7FVB8_CHIMN</name>
<evidence type="ECO:0000256" key="5">
    <source>
        <dbReference type="ARBA" id="ARBA00023157"/>
    </source>
</evidence>
<dbReference type="SMART" id="SM00020">
    <property type="entry name" value="Tryp_SPc"/>
    <property type="match status" value="1"/>
</dbReference>
<keyword evidence="10" id="KW-1185">Reference proteome</keyword>
<dbReference type="InterPro" id="IPR033116">
    <property type="entry name" value="TRYPSIN_SER"/>
</dbReference>
<evidence type="ECO:0000256" key="3">
    <source>
        <dbReference type="ARBA" id="ARBA00022801"/>
    </source>
</evidence>
<feature type="non-terminal residue" evidence="9">
    <location>
        <position position="1"/>
    </location>
</feature>
<evidence type="ECO:0000256" key="4">
    <source>
        <dbReference type="ARBA" id="ARBA00022825"/>
    </source>
</evidence>
<dbReference type="InterPro" id="IPR043504">
    <property type="entry name" value="Peptidase_S1_PA_chymotrypsin"/>
</dbReference>
<dbReference type="PROSITE" id="PS00134">
    <property type="entry name" value="TRYPSIN_HIS"/>
    <property type="match status" value="1"/>
</dbReference>
<evidence type="ECO:0000256" key="6">
    <source>
        <dbReference type="RuleBase" id="RU363034"/>
    </source>
</evidence>
<dbReference type="PROSITE" id="PS50240">
    <property type="entry name" value="TRYPSIN_DOM"/>
    <property type="match status" value="1"/>
</dbReference>
<dbReference type="InterPro" id="IPR001314">
    <property type="entry name" value="Peptidase_S1A"/>
</dbReference>
<feature type="domain" description="Peptidase S1" evidence="8">
    <location>
        <begin position="26"/>
        <end position="257"/>
    </location>
</feature>
<gene>
    <name evidence="9" type="primary">Gzmk</name>
    <name evidence="9" type="ORF">CHIMIN_R09397</name>
</gene>
<dbReference type="InterPro" id="IPR001254">
    <property type="entry name" value="Trypsin_dom"/>
</dbReference>
<comment type="caution">
    <text evidence="9">The sequence shown here is derived from an EMBL/GenBank/DDBJ whole genome shotgun (WGS) entry which is preliminary data.</text>
</comment>
<evidence type="ECO:0000313" key="10">
    <source>
        <dbReference type="Proteomes" id="UP000557271"/>
    </source>
</evidence>
<dbReference type="GO" id="GO:0006508">
    <property type="term" value="P:proteolysis"/>
    <property type="evidence" value="ECO:0007669"/>
    <property type="project" value="UniProtKB-KW"/>
</dbReference>
<dbReference type="PROSITE" id="PS00135">
    <property type="entry name" value="TRYPSIN_SER"/>
    <property type="match status" value="1"/>
</dbReference>
<evidence type="ECO:0000259" key="8">
    <source>
        <dbReference type="PROSITE" id="PS50240"/>
    </source>
</evidence>
<dbReference type="InterPro" id="IPR009003">
    <property type="entry name" value="Peptidase_S1_PA"/>
</dbReference>
<protein>
    <submittedName>
        <fullName evidence="9">GRAK protein</fullName>
    </submittedName>
</protein>
<dbReference type="CDD" id="cd00190">
    <property type="entry name" value="Tryp_SPc"/>
    <property type="match status" value="1"/>
</dbReference>